<dbReference type="Proteomes" id="UP000887565">
    <property type="component" value="Unplaced"/>
</dbReference>
<sequence length="94" mass="10744">MFGSEIADYRQFLRFNRRQSMTIGDKTSVSPSLEADGKSEIRPHCSGIVTGLVTNNGQVSKPYCNVFEKYRSYRLIADIIQENDELHHSFEISL</sequence>
<organism evidence="1 2">
    <name type="scientific">Romanomermis culicivorax</name>
    <name type="common">Nematode worm</name>
    <dbReference type="NCBI Taxonomy" id="13658"/>
    <lineage>
        <taxon>Eukaryota</taxon>
        <taxon>Metazoa</taxon>
        <taxon>Ecdysozoa</taxon>
        <taxon>Nematoda</taxon>
        <taxon>Enoplea</taxon>
        <taxon>Dorylaimia</taxon>
        <taxon>Mermithida</taxon>
        <taxon>Mermithoidea</taxon>
        <taxon>Mermithidae</taxon>
        <taxon>Romanomermis</taxon>
    </lineage>
</organism>
<evidence type="ECO:0000313" key="2">
    <source>
        <dbReference type="WBParaSite" id="nRc.2.0.1.t18716-RA"/>
    </source>
</evidence>
<dbReference type="AlphaFoldDB" id="A0A915IZ52"/>
<evidence type="ECO:0000313" key="1">
    <source>
        <dbReference type="Proteomes" id="UP000887565"/>
    </source>
</evidence>
<keyword evidence="1" id="KW-1185">Reference proteome</keyword>
<name>A0A915IZ52_ROMCU</name>
<accession>A0A915IZ52</accession>
<protein>
    <submittedName>
        <fullName evidence="2">Uncharacterized protein</fullName>
    </submittedName>
</protein>
<proteinExistence type="predicted"/>
<dbReference type="WBParaSite" id="nRc.2.0.1.t18716-RA">
    <property type="protein sequence ID" value="nRc.2.0.1.t18716-RA"/>
    <property type="gene ID" value="nRc.2.0.1.g18716"/>
</dbReference>
<reference evidence="2" key="1">
    <citation type="submission" date="2022-11" db="UniProtKB">
        <authorList>
            <consortium name="WormBaseParasite"/>
        </authorList>
    </citation>
    <scope>IDENTIFICATION</scope>
</reference>